<dbReference type="AlphaFoldDB" id="A0AAD4MMV6"/>
<dbReference type="Gene3D" id="3.30.460.10">
    <property type="entry name" value="Beta Polymerase, domain 2"/>
    <property type="match status" value="1"/>
</dbReference>
<evidence type="ECO:0000313" key="2">
    <source>
        <dbReference type="EMBL" id="KAI1700696.1"/>
    </source>
</evidence>
<protein>
    <submittedName>
        <fullName evidence="2">Ribosomal silencing factor during starvation domain-containing protein</fullName>
    </submittedName>
</protein>
<reference evidence="2" key="1">
    <citation type="submission" date="2022-01" db="EMBL/GenBank/DDBJ databases">
        <title>Genome Sequence Resource for Two Populations of Ditylenchus destructor, the Migratory Endoparasitic Phytonematode.</title>
        <authorList>
            <person name="Zhang H."/>
            <person name="Lin R."/>
            <person name="Xie B."/>
        </authorList>
    </citation>
    <scope>NUCLEOTIDE SEQUENCE</scope>
    <source>
        <strain evidence="2">BazhouSP</strain>
    </source>
</reference>
<dbReference type="GO" id="GO:0090071">
    <property type="term" value="P:negative regulation of ribosome biogenesis"/>
    <property type="evidence" value="ECO:0007669"/>
    <property type="project" value="TreeGrafter"/>
</dbReference>
<dbReference type="PANTHER" id="PTHR21043">
    <property type="entry name" value="IOJAP SUPERFAMILY ORTHOLOG"/>
    <property type="match status" value="1"/>
</dbReference>
<name>A0AAD4MMV6_9BILA</name>
<dbReference type="EMBL" id="JAKKPZ010000137">
    <property type="protein sequence ID" value="KAI1700696.1"/>
    <property type="molecule type" value="Genomic_DNA"/>
</dbReference>
<gene>
    <name evidence="2" type="ORF">DdX_16558</name>
</gene>
<dbReference type="Proteomes" id="UP001201812">
    <property type="component" value="Unassembled WGS sequence"/>
</dbReference>
<dbReference type="GO" id="GO:0017148">
    <property type="term" value="P:negative regulation of translation"/>
    <property type="evidence" value="ECO:0007669"/>
    <property type="project" value="TreeGrafter"/>
</dbReference>
<dbReference type="GO" id="GO:0043023">
    <property type="term" value="F:ribosomal large subunit binding"/>
    <property type="evidence" value="ECO:0007669"/>
    <property type="project" value="TreeGrafter"/>
</dbReference>
<proteinExistence type="inferred from homology"/>
<dbReference type="GO" id="GO:0005739">
    <property type="term" value="C:mitochondrion"/>
    <property type="evidence" value="ECO:0007669"/>
    <property type="project" value="TreeGrafter"/>
</dbReference>
<organism evidence="2 3">
    <name type="scientific">Ditylenchus destructor</name>
    <dbReference type="NCBI Taxonomy" id="166010"/>
    <lineage>
        <taxon>Eukaryota</taxon>
        <taxon>Metazoa</taxon>
        <taxon>Ecdysozoa</taxon>
        <taxon>Nematoda</taxon>
        <taxon>Chromadorea</taxon>
        <taxon>Rhabditida</taxon>
        <taxon>Tylenchina</taxon>
        <taxon>Tylenchomorpha</taxon>
        <taxon>Sphaerularioidea</taxon>
        <taxon>Anguinidae</taxon>
        <taxon>Anguininae</taxon>
        <taxon>Ditylenchus</taxon>
    </lineage>
</organism>
<dbReference type="InterPro" id="IPR043519">
    <property type="entry name" value="NT_sf"/>
</dbReference>
<dbReference type="Pfam" id="PF02410">
    <property type="entry name" value="RsfS"/>
    <property type="match status" value="1"/>
</dbReference>
<accession>A0AAD4MMV6</accession>
<comment type="similarity">
    <text evidence="1">Belongs to the Iojap/RsfS family.</text>
</comment>
<evidence type="ECO:0000256" key="1">
    <source>
        <dbReference type="ARBA" id="ARBA00010574"/>
    </source>
</evidence>
<dbReference type="PANTHER" id="PTHR21043:SF0">
    <property type="entry name" value="MITOCHONDRIAL ASSEMBLY OF RIBOSOMAL LARGE SUBUNIT PROTEIN 1"/>
    <property type="match status" value="1"/>
</dbReference>
<dbReference type="InterPro" id="IPR004394">
    <property type="entry name" value="Iojap/RsfS/C7orf30"/>
</dbReference>
<dbReference type="SUPFAM" id="SSF81301">
    <property type="entry name" value="Nucleotidyltransferase"/>
    <property type="match status" value="1"/>
</dbReference>
<keyword evidence="3" id="KW-1185">Reference proteome</keyword>
<sequence length="247" mass="28692">MNFCARAAPSILHCRTSAHLMRSLQRRLAHDFKDVEKPIKISRANRQPIQLPVDKNAANMSSDEKLQADLEKVRQMNDLGEGSFEYRRVYVLVYQISVKKEPVIRDLKSVYTVTPESVIELLRRERAKNIVCMKLDPNDGPFPYVILCTPYNHKHADVIAMEMRKFIKHNFFYPRGRLPAKNPKMGDWYTFDLRNVMVHMMSDENRQKYDFETLFGIGPERRESPYSGLNLAVNEAYLPPSAVVNKS</sequence>
<comment type="caution">
    <text evidence="2">The sequence shown here is derived from an EMBL/GenBank/DDBJ whole genome shotgun (WGS) entry which is preliminary data.</text>
</comment>
<evidence type="ECO:0000313" key="3">
    <source>
        <dbReference type="Proteomes" id="UP001201812"/>
    </source>
</evidence>